<accession>A0AAW4XPP1</accession>
<dbReference type="GO" id="GO:0016787">
    <property type="term" value="F:hydrolase activity"/>
    <property type="evidence" value="ECO:0007669"/>
    <property type="project" value="UniProtKB-KW"/>
</dbReference>
<dbReference type="InterPro" id="IPR029058">
    <property type="entry name" value="AB_hydrolase_fold"/>
</dbReference>
<dbReference type="AlphaFoldDB" id="A0AAW4XPP1"/>
<dbReference type="InterPro" id="IPR000073">
    <property type="entry name" value="AB_hydrolase_1"/>
</dbReference>
<evidence type="ECO:0000313" key="2">
    <source>
        <dbReference type="EMBL" id="MCD2114854.1"/>
    </source>
</evidence>
<evidence type="ECO:0000313" key="3">
    <source>
        <dbReference type="Proteomes" id="UP001198630"/>
    </source>
</evidence>
<keyword evidence="2" id="KW-0378">Hydrolase</keyword>
<name>A0AAW4XPP1_RHORH</name>
<dbReference type="EMBL" id="JAJNCO010000031">
    <property type="protein sequence ID" value="MCD2114854.1"/>
    <property type="molecule type" value="Genomic_DNA"/>
</dbReference>
<evidence type="ECO:0000259" key="1">
    <source>
        <dbReference type="Pfam" id="PF12697"/>
    </source>
</evidence>
<comment type="caution">
    <text evidence="2">The sequence shown here is derived from an EMBL/GenBank/DDBJ whole genome shotgun (WGS) entry which is preliminary data.</text>
</comment>
<dbReference type="Gene3D" id="3.40.50.1820">
    <property type="entry name" value="alpha/beta hydrolase"/>
    <property type="match status" value="1"/>
</dbReference>
<feature type="domain" description="AB hydrolase-1" evidence="1">
    <location>
        <begin position="50"/>
        <end position="291"/>
    </location>
</feature>
<proteinExistence type="predicted"/>
<protein>
    <submittedName>
        <fullName evidence="2">Alpha/beta hydrolase</fullName>
    </submittedName>
</protein>
<dbReference type="RefSeq" id="WP_230792796.1">
    <property type="nucleotide sequence ID" value="NZ_JAJNCO010000031.1"/>
</dbReference>
<sequence length="306" mass="33901">MNAEWTSMNPTQPPVRRPYQFPVELKGEPSATFAGFYYPAEVKRRGILQVLVHGNSYDHRYWDAGTVNGTSYSYIDYMTIRGFDILAIDLPGVGASSKPNGYAFSLEGVGRALSALIQSLRRTDSVLQQKFDHITSIGHSMGSSIGVFAEGNWPAADSLVVTATGYYRGRTASGWPPGTREKLLETDYALVPPELRLGFYHQPSADPEVIAYDNAVLRTPAPSGLWSDCITLRDDPRNGAADVTCPVYVQLGQYDPIMLGEYAEQERNSYSSASKVFIDTLPEMGHSFNLHLNRELSWEGICGYYD</sequence>
<dbReference type="Proteomes" id="UP001198630">
    <property type="component" value="Unassembled WGS sequence"/>
</dbReference>
<gene>
    <name evidence="2" type="ORF">LQ384_27535</name>
</gene>
<reference evidence="2" key="1">
    <citation type="submission" date="2021-11" db="EMBL/GenBank/DDBJ databases">
        <title>Development of a sustainable strategy for remediation of hydrocarbon-contaminated territories based on the waste exchange concept.</title>
        <authorList>
            <person name="Elkin A."/>
        </authorList>
    </citation>
    <scope>NUCLEOTIDE SEQUENCE</scope>
    <source>
        <strain evidence="2">IEGM 757</strain>
    </source>
</reference>
<dbReference type="SUPFAM" id="SSF53474">
    <property type="entry name" value="alpha/beta-Hydrolases"/>
    <property type="match status" value="1"/>
</dbReference>
<organism evidence="2 3">
    <name type="scientific">Rhodococcus rhodochrous</name>
    <dbReference type="NCBI Taxonomy" id="1829"/>
    <lineage>
        <taxon>Bacteria</taxon>
        <taxon>Bacillati</taxon>
        <taxon>Actinomycetota</taxon>
        <taxon>Actinomycetes</taxon>
        <taxon>Mycobacteriales</taxon>
        <taxon>Nocardiaceae</taxon>
        <taxon>Rhodococcus</taxon>
    </lineage>
</organism>
<dbReference type="Pfam" id="PF12697">
    <property type="entry name" value="Abhydrolase_6"/>
    <property type="match status" value="1"/>
</dbReference>